<proteinExistence type="predicted"/>
<dbReference type="EMBL" id="CP008889">
    <property type="protein sequence ID" value="AIF41038.1"/>
    <property type="molecule type" value="Genomic_DNA"/>
</dbReference>
<dbReference type="Gene3D" id="3.40.50.300">
    <property type="entry name" value="P-loop containing nucleotide triphosphate hydrolases"/>
    <property type="match status" value="1"/>
</dbReference>
<protein>
    <submittedName>
        <fullName evidence="3">Terminase large subunit</fullName>
    </submittedName>
</protein>
<dbReference type="InterPro" id="IPR027417">
    <property type="entry name" value="P-loop_NTPase"/>
</dbReference>
<keyword evidence="4" id="KW-1185">Reference proteome</keyword>
<dbReference type="RefSeq" id="WP_038568622.1">
    <property type="nucleotide sequence ID" value="NZ_CP008889.1"/>
</dbReference>
<evidence type="ECO:0000313" key="3">
    <source>
        <dbReference type="EMBL" id="AIF41038.1"/>
    </source>
</evidence>
<dbReference type="SUPFAM" id="SSF52540">
    <property type="entry name" value="P-loop containing nucleoside triphosphate hydrolases"/>
    <property type="match status" value="1"/>
</dbReference>
<dbReference type="InterPro" id="IPR046461">
    <property type="entry name" value="TerL_ATPase"/>
</dbReference>
<dbReference type="eggNOG" id="COG4626">
    <property type="taxonomic scope" value="Bacteria"/>
</dbReference>
<evidence type="ECO:0000259" key="1">
    <source>
        <dbReference type="Pfam" id="PF03354"/>
    </source>
</evidence>
<accession>A0A075JLX4</accession>
<evidence type="ECO:0000313" key="4">
    <source>
        <dbReference type="Proteomes" id="UP000027986"/>
    </source>
</evidence>
<reference evidence="3 4" key="1">
    <citation type="submission" date="2014-07" db="EMBL/GenBank/DDBJ databases">
        <title>Genome Sequencing of Dermacoccus nishinomiyaensis.</title>
        <authorList>
            <person name="Hong K.W."/>
            <person name="Chan K.G."/>
        </authorList>
    </citation>
    <scope>NUCLEOTIDE SEQUENCE [LARGE SCALE GENOMIC DNA]</scope>
    <source>
        <strain evidence="3 4">M25</strain>
    </source>
</reference>
<dbReference type="HOGENOM" id="CLU_557609_0_0_11"/>
<dbReference type="KEGG" id="dni:HX89_08875"/>
<organism evidence="3 4">
    <name type="scientific">Dermacoccus nishinomiyaensis</name>
    <dbReference type="NCBI Taxonomy" id="1274"/>
    <lineage>
        <taxon>Bacteria</taxon>
        <taxon>Bacillati</taxon>
        <taxon>Actinomycetota</taxon>
        <taxon>Actinomycetes</taxon>
        <taxon>Micrococcales</taxon>
        <taxon>Dermacoccaceae</taxon>
        <taxon>Dermacoccus</taxon>
    </lineage>
</organism>
<dbReference type="OrthoDB" id="3197057at2"/>
<sequence>MTGALKAGPKARVTADPLDFTGWPAGRAERRIRFVETYLRVPKGAGALEPFVLRPWQREIVDGAFAAGIRTALVSLPRANGKTALAAALAVAELFAGPPSAEVLVVASDQRQANIALRMAKRMIELSPELAERAQIYADRIAVPENDATMIALPADPGALHGWDPSLLVVDELHVVSEAVWEAVTSMSGKRPESLTLAISTPSTSPDCVMWSLVEHGRAGTDPAFFLREFAAPDGCATDDEAAWAAANPALGDFLSADGLAAARRTLREPVFRQLRLGQWVTGSDAWLPWGAWDALAAPDVAVERGSRVVLAFDGSASGDSTALVGCTVSEQPHVFVVGLWENPGDPRWRVPRTDVDRAVDVAFDRFDVLELAADPWGWRSEIEAWEQRHGEKRVLQWNTAAAARMAPATDRFYAAVTEQTMTHDANPDLAAHIAHCVAKRTPMGDLVSKDKRNSPRKIDAAVAAIIAFDRASFHTNRPTKRRAVSFR</sequence>
<dbReference type="PANTHER" id="PTHR41287:SF1">
    <property type="entry name" value="PROTEIN YMFN"/>
    <property type="match status" value="1"/>
</dbReference>
<dbReference type="PANTHER" id="PTHR41287">
    <property type="match status" value="1"/>
</dbReference>
<dbReference type="InterPro" id="IPR005021">
    <property type="entry name" value="Terminase_largesu-like"/>
</dbReference>
<dbReference type="InterPro" id="IPR046462">
    <property type="entry name" value="TerL_nuclease"/>
</dbReference>
<dbReference type="Pfam" id="PF20441">
    <property type="entry name" value="TerL_nuclease"/>
    <property type="match status" value="1"/>
</dbReference>
<name>A0A075JLX4_9MICO</name>
<evidence type="ECO:0000259" key="2">
    <source>
        <dbReference type="Pfam" id="PF20441"/>
    </source>
</evidence>
<dbReference type="Proteomes" id="UP000027986">
    <property type="component" value="Chromosome"/>
</dbReference>
<dbReference type="AlphaFoldDB" id="A0A075JLX4"/>
<dbReference type="GeneID" id="41841253"/>
<dbReference type="Pfam" id="PF03354">
    <property type="entry name" value="TerL_ATPase"/>
    <property type="match status" value="1"/>
</dbReference>
<dbReference type="GO" id="GO:0004519">
    <property type="term" value="F:endonuclease activity"/>
    <property type="evidence" value="ECO:0007669"/>
    <property type="project" value="InterPro"/>
</dbReference>
<gene>
    <name evidence="3" type="ORF">HX89_08875</name>
</gene>
<feature type="domain" description="Terminase large subunit-like ATPase" evidence="1">
    <location>
        <begin position="69"/>
        <end position="204"/>
    </location>
</feature>
<feature type="domain" description="Terminase large subunit-like endonuclease" evidence="2">
    <location>
        <begin position="363"/>
        <end position="474"/>
    </location>
</feature>